<protein>
    <recommendedName>
        <fullName evidence="11">CRIB domain-containing protein</fullName>
    </recommendedName>
</protein>
<comment type="subcellular location">
    <subcellularLocation>
        <location evidence="1">Cell membrane</location>
        <topology evidence="1">Lipid-anchor</topology>
    </subcellularLocation>
    <subcellularLocation>
        <location evidence="2">Cytoplasm</location>
        <location evidence="2">Cytoskeleton</location>
    </subcellularLocation>
</comment>
<accession>A0A6A0H7L2</accession>
<keyword evidence="4" id="KW-1003">Cell membrane</keyword>
<gene>
    <name evidence="12" type="ORF">HAZT_HAZT002015</name>
</gene>
<evidence type="ECO:0000256" key="10">
    <source>
        <dbReference type="ARBA" id="ARBA00023288"/>
    </source>
</evidence>
<dbReference type="PANTHER" id="PTHR13502">
    <property type="entry name" value="CDC42 SMALL EFFECTOR PROTEIN HOMOLOG"/>
    <property type="match status" value="1"/>
</dbReference>
<name>A0A6A0H7L2_HYAAZ</name>
<evidence type="ECO:0000313" key="12">
    <source>
        <dbReference type="EMBL" id="KAA0201736.1"/>
    </source>
</evidence>
<dbReference type="GO" id="GO:0005886">
    <property type="term" value="C:plasma membrane"/>
    <property type="evidence" value="ECO:0007669"/>
    <property type="project" value="UniProtKB-SubCell"/>
</dbReference>
<dbReference type="Gene3D" id="3.90.810.10">
    <property type="entry name" value="CRIB domain"/>
    <property type="match status" value="1"/>
</dbReference>
<dbReference type="Proteomes" id="UP000711488">
    <property type="component" value="Unassembled WGS sequence"/>
</dbReference>
<evidence type="ECO:0000259" key="11">
    <source>
        <dbReference type="PROSITE" id="PS50108"/>
    </source>
</evidence>
<sequence length="80" mass="8890">MQRRRRRRIDPSMIGAPTNFVHTAHIGSDDVGVPGSQLVQLQQQMKSKGGYDETTNTDATQVPHLINARPIMQHMSPVPS</sequence>
<keyword evidence="8" id="KW-0564">Palmitate</keyword>
<keyword evidence="10" id="KW-0449">Lipoprotein</keyword>
<dbReference type="EMBL" id="JQDR03005093">
    <property type="protein sequence ID" value="KAA0201736.1"/>
    <property type="molecule type" value="Genomic_DNA"/>
</dbReference>
<evidence type="ECO:0000256" key="2">
    <source>
        <dbReference type="ARBA" id="ARBA00004245"/>
    </source>
</evidence>
<evidence type="ECO:0000256" key="1">
    <source>
        <dbReference type="ARBA" id="ARBA00004193"/>
    </source>
</evidence>
<evidence type="ECO:0000256" key="5">
    <source>
        <dbReference type="ARBA" id="ARBA00022490"/>
    </source>
</evidence>
<comment type="caution">
    <text evidence="12">The sequence shown here is derived from an EMBL/GenBank/DDBJ whole genome shotgun (WGS) entry which is preliminary data.</text>
</comment>
<evidence type="ECO:0000256" key="9">
    <source>
        <dbReference type="ARBA" id="ARBA00023212"/>
    </source>
</evidence>
<keyword evidence="5" id="KW-0963">Cytoplasm</keyword>
<evidence type="ECO:0000256" key="6">
    <source>
        <dbReference type="ARBA" id="ARBA00022960"/>
    </source>
</evidence>
<dbReference type="GO" id="GO:0031267">
    <property type="term" value="F:small GTPase binding"/>
    <property type="evidence" value="ECO:0007669"/>
    <property type="project" value="InterPro"/>
</dbReference>
<keyword evidence="6" id="KW-0133">Cell shape</keyword>
<dbReference type="Pfam" id="PF00786">
    <property type="entry name" value="PBD"/>
    <property type="match status" value="1"/>
</dbReference>
<dbReference type="InterPro" id="IPR000095">
    <property type="entry name" value="CRIB_dom"/>
</dbReference>
<reference evidence="12" key="1">
    <citation type="submission" date="2014-08" db="EMBL/GenBank/DDBJ databases">
        <authorList>
            <person name="Murali S."/>
            <person name="Richards S."/>
            <person name="Bandaranaike D."/>
            <person name="Bellair M."/>
            <person name="Blankenburg K."/>
            <person name="Chao H."/>
            <person name="Dinh H."/>
            <person name="Doddapaneni H."/>
            <person name="Dugan-Rocha S."/>
            <person name="Elkadiri S."/>
            <person name="Gnanaolivu R."/>
            <person name="Hughes D."/>
            <person name="Lee S."/>
            <person name="Li M."/>
            <person name="Ming W."/>
            <person name="Munidasa M."/>
            <person name="Muniz J."/>
            <person name="Nguyen L."/>
            <person name="Osuji N."/>
            <person name="Pu L.-L."/>
            <person name="Puazo M."/>
            <person name="Skinner E."/>
            <person name="Qu C."/>
            <person name="Quiroz J."/>
            <person name="Raj R."/>
            <person name="Weissenberger G."/>
            <person name="Xin Y."/>
            <person name="Zou X."/>
            <person name="Han Y."/>
            <person name="Worley K."/>
            <person name="Muzny D."/>
            <person name="Gibbs R."/>
        </authorList>
    </citation>
    <scope>NUCLEOTIDE SEQUENCE</scope>
    <source>
        <strain evidence="12">HAZT.00-mixed</strain>
        <tissue evidence="12">Whole organism</tissue>
    </source>
</reference>
<dbReference type="InterPro" id="IPR039056">
    <property type="entry name" value="SPEC"/>
</dbReference>
<organism evidence="12">
    <name type="scientific">Hyalella azteca</name>
    <name type="common">Amphipod</name>
    <dbReference type="NCBI Taxonomy" id="294128"/>
    <lineage>
        <taxon>Eukaryota</taxon>
        <taxon>Metazoa</taxon>
        <taxon>Ecdysozoa</taxon>
        <taxon>Arthropoda</taxon>
        <taxon>Crustacea</taxon>
        <taxon>Multicrustacea</taxon>
        <taxon>Malacostraca</taxon>
        <taxon>Eumalacostraca</taxon>
        <taxon>Peracarida</taxon>
        <taxon>Amphipoda</taxon>
        <taxon>Senticaudata</taxon>
        <taxon>Talitrida</taxon>
        <taxon>Talitroidea</taxon>
        <taxon>Hyalellidae</taxon>
        <taxon>Hyalella</taxon>
    </lineage>
</organism>
<feature type="domain" description="CRIB" evidence="11">
    <location>
        <begin position="14"/>
        <end position="27"/>
    </location>
</feature>
<dbReference type="AlphaFoldDB" id="A0A6A0H7L2"/>
<dbReference type="InterPro" id="IPR036936">
    <property type="entry name" value="CRIB_dom_sf"/>
</dbReference>
<keyword evidence="9" id="KW-0206">Cytoskeleton</keyword>
<dbReference type="CDD" id="cd00132">
    <property type="entry name" value="CRIB"/>
    <property type="match status" value="1"/>
</dbReference>
<dbReference type="GO" id="GO:0005856">
    <property type="term" value="C:cytoskeleton"/>
    <property type="evidence" value="ECO:0007669"/>
    <property type="project" value="UniProtKB-SubCell"/>
</dbReference>
<evidence type="ECO:0000256" key="4">
    <source>
        <dbReference type="ARBA" id="ARBA00022475"/>
    </source>
</evidence>
<dbReference type="PROSITE" id="PS50108">
    <property type="entry name" value="CRIB"/>
    <property type="match status" value="1"/>
</dbReference>
<keyword evidence="7" id="KW-0472">Membrane</keyword>
<reference evidence="12" key="3">
    <citation type="submission" date="2019-06" db="EMBL/GenBank/DDBJ databases">
        <authorList>
            <person name="Poynton C."/>
            <person name="Hasenbein S."/>
            <person name="Benoit J.B."/>
            <person name="Sepulveda M.S."/>
            <person name="Poelchau M.F."/>
            <person name="Murali S.C."/>
            <person name="Chen S."/>
            <person name="Glastad K.M."/>
            <person name="Werren J.H."/>
            <person name="Vineis J.H."/>
            <person name="Bowen J.L."/>
            <person name="Friedrich M."/>
            <person name="Jones J."/>
            <person name="Robertson H.M."/>
            <person name="Feyereisen R."/>
            <person name="Mechler-Hickson A."/>
            <person name="Mathers N."/>
            <person name="Lee C.E."/>
            <person name="Colbourne J.K."/>
            <person name="Biales A."/>
            <person name="Johnston J.S."/>
            <person name="Wellborn G.A."/>
            <person name="Rosendale A.J."/>
            <person name="Cridge A.G."/>
            <person name="Munoz-Torres M.C."/>
            <person name="Bain P.A."/>
            <person name="Manny A.R."/>
            <person name="Major K.M."/>
            <person name="Lambert F.N."/>
            <person name="Vulpe C.D."/>
            <person name="Tuck P."/>
            <person name="Blalock B.J."/>
            <person name="Lin Y.-Y."/>
            <person name="Smith M.E."/>
            <person name="Ochoa-Acuna H."/>
            <person name="Chen M.-J.M."/>
            <person name="Childers C.P."/>
            <person name="Qu J."/>
            <person name="Dugan S."/>
            <person name="Lee S.L."/>
            <person name="Chao H."/>
            <person name="Dinh H."/>
            <person name="Han Y."/>
            <person name="Doddapaneni H."/>
            <person name="Worley K.C."/>
            <person name="Muzny D.M."/>
            <person name="Gibbs R.A."/>
            <person name="Richards S."/>
        </authorList>
    </citation>
    <scope>NUCLEOTIDE SEQUENCE</scope>
    <source>
        <strain evidence="12">HAZT.00-mixed</strain>
        <tissue evidence="12">Whole organism</tissue>
    </source>
</reference>
<dbReference type="FunFam" id="3.90.810.10:FF:000004">
    <property type="entry name" value="CDC42 small effector protein 2"/>
    <property type="match status" value="1"/>
</dbReference>
<reference evidence="12" key="2">
    <citation type="journal article" date="2018" name="Environ. Sci. Technol.">
        <title>The Toxicogenome of Hyalella azteca: A Model for Sediment Ecotoxicology and Evolutionary Toxicology.</title>
        <authorList>
            <person name="Poynton H.C."/>
            <person name="Hasenbein S."/>
            <person name="Benoit J.B."/>
            <person name="Sepulveda M.S."/>
            <person name="Poelchau M.F."/>
            <person name="Hughes D.S.T."/>
            <person name="Murali S.C."/>
            <person name="Chen S."/>
            <person name="Glastad K.M."/>
            <person name="Goodisman M.A.D."/>
            <person name="Werren J.H."/>
            <person name="Vineis J.H."/>
            <person name="Bowen J.L."/>
            <person name="Friedrich M."/>
            <person name="Jones J."/>
            <person name="Robertson H.M."/>
            <person name="Feyereisen R."/>
            <person name="Mechler-Hickson A."/>
            <person name="Mathers N."/>
            <person name="Lee C.E."/>
            <person name="Colbourne J.K."/>
            <person name="Biales A."/>
            <person name="Johnston J.S."/>
            <person name="Wellborn G.A."/>
            <person name="Rosendale A.J."/>
            <person name="Cridge A.G."/>
            <person name="Munoz-Torres M.C."/>
            <person name="Bain P.A."/>
            <person name="Manny A.R."/>
            <person name="Major K.M."/>
            <person name="Lambert F.N."/>
            <person name="Vulpe C.D."/>
            <person name="Tuck P."/>
            <person name="Blalock B.J."/>
            <person name="Lin Y.Y."/>
            <person name="Smith M.E."/>
            <person name="Ochoa-Acuna H."/>
            <person name="Chen M.M."/>
            <person name="Childers C.P."/>
            <person name="Qu J."/>
            <person name="Dugan S."/>
            <person name="Lee S.L."/>
            <person name="Chao H."/>
            <person name="Dinh H."/>
            <person name="Han Y."/>
            <person name="Doddapaneni H."/>
            <person name="Worley K.C."/>
            <person name="Muzny D.M."/>
            <person name="Gibbs R.A."/>
            <person name="Richards S."/>
        </authorList>
    </citation>
    <scope>NUCLEOTIDE SEQUENCE</scope>
    <source>
        <strain evidence="12">HAZT.00-mixed</strain>
        <tissue evidence="12">Whole organism</tissue>
    </source>
</reference>
<dbReference type="GO" id="GO:0008360">
    <property type="term" value="P:regulation of cell shape"/>
    <property type="evidence" value="ECO:0007669"/>
    <property type="project" value="UniProtKB-KW"/>
</dbReference>
<proteinExistence type="inferred from homology"/>
<evidence type="ECO:0000256" key="7">
    <source>
        <dbReference type="ARBA" id="ARBA00023136"/>
    </source>
</evidence>
<evidence type="ECO:0000256" key="3">
    <source>
        <dbReference type="ARBA" id="ARBA00005720"/>
    </source>
</evidence>
<evidence type="ECO:0000256" key="8">
    <source>
        <dbReference type="ARBA" id="ARBA00023139"/>
    </source>
</evidence>
<dbReference type="GO" id="GO:0035023">
    <property type="term" value="P:regulation of Rho protein signal transduction"/>
    <property type="evidence" value="ECO:0007669"/>
    <property type="project" value="InterPro"/>
</dbReference>
<dbReference type="PANTHER" id="PTHR13502:SF6">
    <property type="entry name" value="CDC42 SMALL EFFECTOR PROTEIN HOMOLOG"/>
    <property type="match status" value="1"/>
</dbReference>
<comment type="similarity">
    <text evidence="3">Belongs to the CDC42SE/SPEC family.</text>
</comment>